<proteinExistence type="predicted"/>
<protein>
    <submittedName>
        <fullName evidence="2">Uncharacterized protein</fullName>
    </submittedName>
</protein>
<organism evidence="2 3">
    <name type="scientific">Exidia glandulosa HHB12029</name>
    <dbReference type="NCBI Taxonomy" id="1314781"/>
    <lineage>
        <taxon>Eukaryota</taxon>
        <taxon>Fungi</taxon>
        <taxon>Dikarya</taxon>
        <taxon>Basidiomycota</taxon>
        <taxon>Agaricomycotina</taxon>
        <taxon>Agaricomycetes</taxon>
        <taxon>Auriculariales</taxon>
        <taxon>Exidiaceae</taxon>
        <taxon>Exidia</taxon>
    </lineage>
</organism>
<name>A0A166MLB0_EXIGL</name>
<evidence type="ECO:0000256" key="1">
    <source>
        <dbReference type="SAM" id="MobiDB-lite"/>
    </source>
</evidence>
<keyword evidence="3" id="KW-1185">Reference proteome</keyword>
<feature type="region of interest" description="Disordered" evidence="1">
    <location>
        <begin position="220"/>
        <end position="268"/>
    </location>
</feature>
<accession>A0A166MLB0</accession>
<sequence>MGTVGGHRNPVKKRQVLKALPGCSANNNFWAKNGATIFTFQNRHPELCAVEALIAPRKLPPGQMQAPAALGRLLLYPHSCPVAGDQAIVCNVRATGCERFRNRTMALLMDEICVGPDASQWNVARMCGATAFWELVEYAHGVVDQREQGGALGAERIMIEFWELFSEESVDSMQEYECEGRGASFKVTRGSNISLDSASLFVISGTIGLAQIWVTSAPSKSHISVRNTTDPARHEPSADRGGGECTSHGGIDQTESSVHGTRLREQSRWVTRTRSKAVRCMWRRDRDAEAGYDASENVQDVARMRAATGEELREGSTFLQSPCRKRNACVKLGEHSTIIPLKGLVSRDSAHGVGAEWEVKLMVLRGYSLPKSLPTATKNGQRRPKWLRLYQDLENGSSKKTKNIDKVAGCDRPWQTVISCALGDLGNDLLHQRLVLHRLAHL</sequence>
<feature type="compositionally biased region" description="Basic and acidic residues" evidence="1">
    <location>
        <begin position="231"/>
        <end position="242"/>
    </location>
</feature>
<feature type="non-terminal residue" evidence="2">
    <location>
        <position position="442"/>
    </location>
</feature>
<dbReference type="Proteomes" id="UP000077266">
    <property type="component" value="Unassembled WGS sequence"/>
</dbReference>
<feature type="compositionally biased region" description="Polar residues" evidence="1">
    <location>
        <begin position="220"/>
        <end position="230"/>
    </location>
</feature>
<dbReference type="EMBL" id="KV427074">
    <property type="protein sequence ID" value="KZV78161.1"/>
    <property type="molecule type" value="Genomic_DNA"/>
</dbReference>
<dbReference type="AlphaFoldDB" id="A0A166MLB0"/>
<evidence type="ECO:0000313" key="3">
    <source>
        <dbReference type="Proteomes" id="UP000077266"/>
    </source>
</evidence>
<evidence type="ECO:0000313" key="2">
    <source>
        <dbReference type="EMBL" id="KZV78161.1"/>
    </source>
</evidence>
<dbReference type="InParanoid" id="A0A166MLB0"/>
<reference evidence="2 3" key="1">
    <citation type="journal article" date="2016" name="Mol. Biol. Evol.">
        <title>Comparative Genomics of Early-Diverging Mushroom-Forming Fungi Provides Insights into the Origins of Lignocellulose Decay Capabilities.</title>
        <authorList>
            <person name="Nagy L.G."/>
            <person name="Riley R."/>
            <person name="Tritt A."/>
            <person name="Adam C."/>
            <person name="Daum C."/>
            <person name="Floudas D."/>
            <person name="Sun H."/>
            <person name="Yadav J.S."/>
            <person name="Pangilinan J."/>
            <person name="Larsson K.H."/>
            <person name="Matsuura K."/>
            <person name="Barry K."/>
            <person name="Labutti K."/>
            <person name="Kuo R."/>
            <person name="Ohm R.A."/>
            <person name="Bhattacharya S.S."/>
            <person name="Shirouzu T."/>
            <person name="Yoshinaga Y."/>
            <person name="Martin F.M."/>
            <person name="Grigoriev I.V."/>
            <person name="Hibbett D.S."/>
        </authorList>
    </citation>
    <scope>NUCLEOTIDE SEQUENCE [LARGE SCALE GENOMIC DNA]</scope>
    <source>
        <strain evidence="2 3">HHB12029</strain>
    </source>
</reference>
<gene>
    <name evidence="2" type="ORF">EXIGLDRAFT_692247</name>
</gene>